<dbReference type="InterPro" id="IPR006868">
    <property type="entry name" value="DUF630"/>
</dbReference>
<dbReference type="Proteomes" id="UP001359559">
    <property type="component" value="Unassembled WGS sequence"/>
</dbReference>
<name>A0AAN9KIP1_CLITE</name>
<keyword evidence="5" id="KW-1185">Reference proteome</keyword>
<dbReference type="Pfam" id="PF04782">
    <property type="entry name" value="DUF632"/>
    <property type="match status" value="1"/>
</dbReference>
<organism evidence="4 5">
    <name type="scientific">Clitoria ternatea</name>
    <name type="common">Butterfly pea</name>
    <dbReference type="NCBI Taxonomy" id="43366"/>
    <lineage>
        <taxon>Eukaryota</taxon>
        <taxon>Viridiplantae</taxon>
        <taxon>Streptophyta</taxon>
        <taxon>Embryophyta</taxon>
        <taxon>Tracheophyta</taxon>
        <taxon>Spermatophyta</taxon>
        <taxon>Magnoliopsida</taxon>
        <taxon>eudicotyledons</taxon>
        <taxon>Gunneridae</taxon>
        <taxon>Pentapetalae</taxon>
        <taxon>rosids</taxon>
        <taxon>fabids</taxon>
        <taxon>Fabales</taxon>
        <taxon>Fabaceae</taxon>
        <taxon>Papilionoideae</taxon>
        <taxon>50 kb inversion clade</taxon>
        <taxon>NPAAA clade</taxon>
        <taxon>indigoferoid/millettioid clade</taxon>
        <taxon>Phaseoleae</taxon>
        <taxon>Clitoria</taxon>
    </lineage>
</organism>
<feature type="compositionally biased region" description="Low complexity" evidence="1">
    <location>
        <begin position="72"/>
        <end position="83"/>
    </location>
</feature>
<dbReference type="EMBL" id="JAYKXN010000001">
    <property type="protein sequence ID" value="KAK7318580.1"/>
    <property type="molecule type" value="Genomic_DNA"/>
</dbReference>
<protein>
    <submittedName>
        <fullName evidence="4">Uncharacterized protein</fullName>
    </submittedName>
</protein>
<gene>
    <name evidence="4" type="ORF">RJT34_03283</name>
</gene>
<dbReference type="AlphaFoldDB" id="A0AAN9KIP1"/>
<dbReference type="Pfam" id="PF04783">
    <property type="entry name" value="DUF630"/>
    <property type="match status" value="1"/>
</dbReference>
<evidence type="ECO:0000259" key="2">
    <source>
        <dbReference type="Pfam" id="PF04782"/>
    </source>
</evidence>
<feature type="region of interest" description="Disordered" evidence="1">
    <location>
        <begin position="643"/>
        <end position="666"/>
    </location>
</feature>
<proteinExistence type="predicted"/>
<comment type="caution">
    <text evidence="4">The sequence shown here is derived from an EMBL/GenBank/DDBJ whole genome shotgun (WGS) entry which is preliminary data.</text>
</comment>
<evidence type="ECO:0000313" key="5">
    <source>
        <dbReference type="Proteomes" id="UP001359559"/>
    </source>
</evidence>
<feature type="region of interest" description="Disordered" evidence="1">
    <location>
        <begin position="250"/>
        <end position="270"/>
    </location>
</feature>
<dbReference type="PANTHER" id="PTHR21450:SF35">
    <property type="entry name" value="TRANSCRIPTION FACTOR, PUTATIVE (DUF630 AND DUF632)-RELATED"/>
    <property type="match status" value="1"/>
</dbReference>
<reference evidence="4 5" key="1">
    <citation type="submission" date="2024-01" db="EMBL/GenBank/DDBJ databases">
        <title>The genomes of 5 underutilized Papilionoideae crops provide insights into root nodulation and disease resistance.</title>
        <authorList>
            <person name="Yuan L."/>
        </authorList>
    </citation>
    <scope>NUCLEOTIDE SEQUENCE [LARGE SCALE GENOMIC DNA]</scope>
    <source>
        <strain evidence="4">LY-2023</strain>
        <tissue evidence="4">Leaf</tissue>
    </source>
</reference>
<evidence type="ECO:0000259" key="3">
    <source>
        <dbReference type="Pfam" id="PF04783"/>
    </source>
</evidence>
<sequence length="719" mass="80194">MGATNSRAEKNEALSLCRERKRFIKVAIDSRYALAAAHVSYIQSLRNIGITLRRYAEAEVVVESSLSISDKTPSQTSYPSPSSHVAEVSESPLHNESPFSQPVSTVSYMRSGGNASVTVMVNACGNNHYLDDEPMAVTMPPPPPPPELGASWDFFDPGEDSESFRFVGHCSESRECKDEENGGSDGHYMMQPNLDEKLGGNFAMGNDYGNSHPIVSTRGIEGSKEVVDGDVRQLEFPSAAGDLNQAVADKGAGGGGRSSSKKEKNMAGKDVCTEREDPSEFITHRAKDFLSSIKDIEHRFVRASESGRELSRLLEANKIKVGYSEAKGKSSTVALFTSFQPVCCGAKASPVFQEPAQKISWKRTASSRSSSSRNALAAKSKEDVDDSGSDFMEEFCMIAGSHSSTLERLYAWERKLYDEVKASESIRKDYDRKCHQLRHQFAKDQGTHVIDKTRSVVKDLHSRIRVAIYSVDSISKRIERMRDEELLPQLLEFTEGLIRMWKAMLECHHAQYITISLAYHSRSSTGTSQGDAQREIMNRLLEEIELFGLSFANWINSLTSYVEALNAWLQNCILQPRERSKSRRPFSPRRVLAPPIFVLCRDWSAGIKALPSEELSSAIRNFMSDLHHLMEQQDDQILNKQNSANAASTAETESKTNEDKDNGDDSVNLSCIHASLTKVLDRLTKFSEASLKMYEDIRQKSEAARNAYNNCRTIRAEKH</sequence>
<feature type="domain" description="DUF630" evidence="3">
    <location>
        <begin position="1"/>
        <end position="59"/>
    </location>
</feature>
<evidence type="ECO:0000313" key="4">
    <source>
        <dbReference type="EMBL" id="KAK7318580.1"/>
    </source>
</evidence>
<feature type="compositionally biased region" description="Basic and acidic residues" evidence="1">
    <location>
        <begin position="260"/>
        <end position="270"/>
    </location>
</feature>
<dbReference type="InterPro" id="IPR006867">
    <property type="entry name" value="DUF632"/>
</dbReference>
<evidence type="ECO:0000256" key="1">
    <source>
        <dbReference type="SAM" id="MobiDB-lite"/>
    </source>
</evidence>
<feature type="domain" description="DUF632" evidence="2">
    <location>
        <begin position="290"/>
        <end position="628"/>
    </location>
</feature>
<accession>A0AAN9KIP1</accession>
<dbReference type="PANTHER" id="PTHR21450">
    <property type="entry name" value="PROTEIN ALTERED PHOSPHATE STARVATION RESPONSE 1"/>
    <property type="match status" value="1"/>
</dbReference>
<feature type="region of interest" description="Disordered" evidence="1">
    <location>
        <begin position="66"/>
        <end position="100"/>
    </location>
</feature>